<evidence type="ECO:0000313" key="2">
    <source>
        <dbReference type="Proteomes" id="UP000240586"/>
    </source>
</evidence>
<sequence>MADTIKEAIVQLRLRWDGDVMDFESERRAIIEVTNGVGELLLPRGRQGDPGNDGEPGPKLAPDVLINEANDADVTAQLPQGLAEGDRGYVVLNDITKTAWFWSGTEWIIVHDVVGLQGEIGPSVGFTVGTVTTSPSGGNASVSIDPASTPTNKILNFMLPRGDKGAVGVGQKGDPGEAITEAADFAMPEGGLEDGQVPVWDETVGKFVPLTITSGPVGPYGIGPNEFTVVTDNNWSNDYKVIAQMDIPAQGFAWHPRVFAQCDVRLTGIQARVDLEARLGSPTGPVIGRGPGHTISAFIDNYYPRDLSPAFEGGPITPDSSAYSVAKGAVGTIYLVIRRIDTLASFGVSTRRDRASMAVYCDPIPGSET</sequence>
<accession>A0A2D2W4K2</accession>
<dbReference type="Proteomes" id="UP000240586">
    <property type="component" value="Segment"/>
</dbReference>
<protein>
    <submittedName>
        <fullName evidence="1">Minor tail protein</fullName>
    </submittedName>
</protein>
<reference evidence="1 2" key="1">
    <citation type="submission" date="2017-09" db="EMBL/GenBank/DDBJ databases">
        <authorList>
            <person name="Choi Z."/>
            <person name="Grubb S."/>
            <person name="Kuchan S."/>
            <person name="Pennathur K."/>
            <person name="Roskowski K."/>
            <person name="Garlena R.A."/>
            <person name="Russell D.A."/>
            <person name="Pope W.H."/>
            <person name="Jacobs-Sera D."/>
            <person name="Hatfull G.F."/>
        </authorList>
    </citation>
    <scope>NUCLEOTIDE SEQUENCE [LARGE SCALE GENOMIC DNA]</scope>
</reference>
<organism evidence="1 2">
    <name type="scientific">Gordonia phage Patio</name>
    <dbReference type="NCBI Taxonomy" id="2041515"/>
    <lineage>
        <taxon>Viruses</taxon>
        <taxon>Duplodnaviria</taxon>
        <taxon>Heunggongvirae</taxon>
        <taxon>Uroviricota</taxon>
        <taxon>Caudoviricetes</taxon>
        <taxon>Zierdtviridae</taxon>
        <taxon>Emilbogenvirinae</taxon>
        <taxon>Skysandvirus</taxon>
        <taxon>Skysandvirus patio</taxon>
    </lineage>
</organism>
<proteinExistence type="predicted"/>
<dbReference type="EMBL" id="MF919542">
    <property type="protein sequence ID" value="ATS93127.1"/>
    <property type="molecule type" value="Genomic_DNA"/>
</dbReference>
<gene>
    <name evidence="1" type="ORF">SEA_PATIO_45</name>
</gene>
<evidence type="ECO:0000313" key="1">
    <source>
        <dbReference type="EMBL" id="ATS93127.1"/>
    </source>
</evidence>
<keyword evidence="2" id="KW-1185">Reference proteome</keyword>
<name>A0A2D2W4K2_9CAUD</name>